<gene>
    <name evidence="2" type="ORF">H0235_010095</name>
</gene>
<reference evidence="2" key="1">
    <citation type="journal article" date="2020" name="G3 (Bethesda)">
        <title>High-Quality Assemblies for Three Invasive Social Wasps from the &lt;i&gt;Vespula&lt;/i&gt; Genus.</title>
        <authorList>
            <person name="Harrop T.W.R."/>
            <person name="Guhlin J."/>
            <person name="McLaughlin G.M."/>
            <person name="Permina E."/>
            <person name="Stockwell P."/>
            <person name="Gilligan J."/>
            <person name="Le Lec M.F."/>
            <person name="Gruber M.A.M."/>
            <person name="Quinn O."/>
            <person name="Lovegrove M."/>
            <person name="Duncan E.J."/>
            <person name="Remnant E.J."/>
            <person name="Van Eeckhoven J."/>
            <person name="Graham B."/>
            <person name="Knapp R.A."/>
            <person name="Langford K.W."/>
            <person name="Kronenberg Z."/>
            <person name="Press M.O."/>
            <person name="Eacker S.M."/>
            <person name="Wilson-Rankin E.E."/>
            <person name="Purcell J."/>
            <person name="Lester P.J."/>
            <person name="Dearden P.K."/>
        </authorList>
    </citation>
    <scope>NUCLEOTIDE SEQUENCE</scope>
    <source>
        <strain evidence="2">Volc-1</strain>
    </source>
</reference>
<protein>
    <recommendedName>
        <fullName evidence="1">Farnesoic acid O-methyl transferase domain-containing protein</fullName>
    </recommendedName>
</protein>
<comment type="caution">
    <text evidence="2">The sequence shown here is derived from an EMBL/GenBank/DDBJ whole genome shotgun (WGS) entry which is preliminary data.</text>
</comment>
<dbReference type="SMART" id="SM00696">
    <property type="entry name" value="DM9"/>
    <property type="match status" value="2"/>
</dbReference>
<sequence length="301" mass="34006">MSVSINTIDSLDYCYFPITKSRIKLQIKANHDARISLRTHLGDDSNVYEIILGGWGNTMSAIKRNNVEPDVAEAETIDICGDNCDIWIQWSCDGILSVGRENEECETLMTYKDKNPFVINYIGFSTAWGATGEWTIMNEYKFTSLAIRQQLADTCHLWFDFNNTLSFPQNAAMASEDGLYVGRAHHKDSVTPGSIKDNICTLAWGGTTHEKKEFQVLCIKDINWVKSWEGSVPLYALPAGETEDGYALFIGRALYEGVYYVGKIQPNHQVCYIPVNGQEMPCLEYETLVIHNYNTVEHIGR</sequence>
<feature type="domain" description="Farnesoic acid O-methyl transferase" evidence="1">
    <location>
        <begin position="10"/>
        <end position="138"/>
    </location>
</feature>
<evidence type="ECO:0000313" key="3">
    <source>
        <dbReference type="Proteomes" id="UP000600918"/>
    </source>
</evidence>
<name>A0A834U7C6_VESPE</name>
<dbReference type="Proteomes" id="UP000600918">
    <property type="component" value="Unassembled WGS sequence"/>
</dbReference>
<organism evidence="2 3">
    <name type="scientific">Vespula pensylvanica</name>
    <name type="common">Western yellow jacket</name>
    <name type="synonym">Wasp</name>
    <dbReference type="NCBI Taxonomy" id="30213"/>
    <lineage>
        <taxon>Eukaryota</taxon>
        <taxon>Metazoa</taxon>
        <taxon>Ecdysozoa</taxon>
        <taxon>Arthropoda</taxon>
        <taxon>Hexapoda</taxon>
        <taxon>Insecta</taxon>
        <taxon>Pterygota</taxon>
        <taxon>Neoptera</taxon>
        <taxon>Endopterygota</taxon>
        <taxon>Hymenoptera</taxon>
        <taxon>Apocrita</taxon>
        <taxon>Aculeata</taxon>
        <taxon>Vespoidea</taxon>
        <taxon>Vespidae</taxon>
        <taxon>Vespinae</taxon>
        <taxon>Vespula</taxon>
    </lineage>
</organism>
<dbReference type="OrthoDB" id="2142040at2759"/>
<dbReference type="InterPro" id="IPR006616">
    <property type="entry name" value="DM9_repeat"/>
</dbReference>
<dbReference type="PANTHER" id="PTHR31649:SF1">
    <property type="entry name" value="FARNESOIC ACID O-METHYL TRANSFERASE DOMAIN-CONTAINING PROTEIN"/>
    <property type="match status" value="1"/>
</dbReference>
<evidence type="ECO:0000313" key="2">
    <source>
        <dbReference type="EMBL" id="KAF7419798.1"/>
    </source>
</evidence>
<dbReference type="Pfam" id="PF11901">
    <property type="entry name" value="DM9"/>
    <property type="match status" value="1"/>
</dbReference>
<evidence type="ECO:0000259" key="1">
    <source>
        <dbReference type="Pfam" id="PF12248"/>
    </source>
</evidence>
<dbReference type="PANTHER" id="PTHR31649">
    <property type="entry name" value="AGAP009604-PA"/>
    <property type="match status" value="1"/>
</dbReference>
<dbReference type="AlphaFoldDB" id="A0A834U7C6"/>
<keyword evidence="3" id="KW-1185">Reference proteome</keyword>
<dbReference type="InterPro" id="IPR022041">
    <property type="entry name" value="Methyltransf_FA"/>
</dbReference>
<dbReference type="EMBL" id="JACSDY010000009">
    <property type="protein sequence ID" value="KAF7419798.1"/>
    <property type="molecule type" value="Genomic_DNA"/>
</dbReference>
<accession>A0A834U7C6</accession>
<dbReference type="Pfam" id="PF12248">
    <property type="entry name" value="Methyltransf_FA"/>
    <property type="match status" value="1"/>
</dbReference>
<proteinExistence type="predicted"/>